<reference evidence="11 12" key="1">
    <citation type="submission" date="2015-12" db="EMBL/GenBank/DDBJ databases">
        <authorList>
            <person name="Shamseldin A."/>
            <person name="Moawad H."/>
            <person name="Abd El-Rahim W.M."/>
            <person name="Sadowsky M.J."/>
        </authorList>
    </citation>
    <scope>NUCLEOTIDE SEQUENCE [LARGE SCALE GENOMIC DNA]</scope>
    <source>
        <strain evidence="11 12">D7</strain>
    </source>
</reference>
<dbReference type="GO" id="GO:0003723">
    <property type="term" value="F:RNA binding"/>
    <property type="evidence" value="ECO:0007669"/>
    <property type="project" value="InterPro"/>
</dbReference>
<evidence type="ECO:0000256" key="4">
    <source>
        <dbReference type="ARBA" id="ARBA00022723"/>
    </source>
</evidence>
<dbReference type="EC" id="2.7.7.49" evidence="1"/>
<evidence type="ECO:0000313" key="11">
    <source>
        <dbReference type="EMBL" id="AMJ97124.1"/>
    </source>
</evidence>
<evidence type="ECO:0000256" key="3">
    <source>
        <dbReference type="ARBA" id="ARBA00022695"/>
    </source>
</evidence>
<keyword evidence="7" id="KW-0051">Antiviral defense</keyword>
<keyword evidence="5" id="KW-0460">Magnesium</keyword>
<dbReference type="OrthoDB" id="9793236at2"/>
<dbReference type="InterPro" id="IPR000477">
    <property type="entry name" value="RT_dom"/>
</dbReference>
<dbReference type="PRINTS" id="PR00866">
    <property type="entry name" value="RNADNAPOLMS"/>
</dbReference>
<keyword evidence="6 11" id="KW-0695">RNA-directed DNA polymerase</keyword>
<evidence type="ECO:0000256" key="8">
    <source>
        <dbReference type="ARBA" id="ARBA00034120"/>
    </source>
</evidence>
<dbReference type="Pfam" id="PF08388">
    <property type="entry name" value="GIIM"/>
    <property type="match status" value="1"/>
</dbReference>
<dbReference type="InterPro" id="IPR000123">
    <property type="entry name" value="Reverse_transcriptase_msDNA"/>
</dbReference>
<dbReference type="InterPro" id="IPR043502">
    <property type="entry name" value="DNA/RNA_pol_sf"/>
</dbReference>
<dbReference type="NCBIfam" id="TIGR04416">
    <property type="entry name" value="group_II_RT_mat"/>
    <property type="match status" value="1"/>
</dbReference>
<accession>A0A126PVR7</accession>
<protein>
    <recommendedName>
        <fullName evidence="1">RNA-directed DNA polymerase</fullName>
        <ecNumber evidence="1">2.7.7.49</ecNumber>
    </recommendedName>
</protein>
<dbReference type="PANTHER" id="PTHR34047">
    <property type="entry name" value="NUCLEAR INTRON MATURASE 1, MITOCHONDRIAL-RELATED"/>
    <property type="match status" value="1"/>
</dbReference>
<dbReference type="Proteomes" id="UP000063991">
    <property type="component" value="Chromosome"/>
</dbReference>
<dbReference type="SUPFAM" id="SSF56672">
    <property type="entry name" value="DNA/RNA polymerases"/>
    <property type="match status" value="1"/>
</dbReference>
<dbReference type="InterPro" id="IPR013597">
    <property type="entry name" value="Mat_intron_G2"/>
</dbReference>
<dbReference type="RefSeq" id="WP_061094126.1">
    <property type="nucleotide sequence ID" value="NZ_CP014323.1"/>
</dbReference>
<comment type="catalytic activity">
    <reaction evidence="9">
        <text>DNA(n) + a 2'-deoxyribonucleoside 5'-triphosphate = DNA(n+1) + diphosphate</text>
        <dbReference type="Rhea" id="RHEA:22508"/>
        <dbReference type="Rhea" id="RHEA-COMP:17339"/>
        <dbReference type="Rhea" id="RHEA-COMP:17340"/>
        <dbReference type="ChEBI" id="CHEBI:33019"/>
        <dbReference type="ChEBI" id="CHEBI:61560"/>
        <dbReference type="ChEBI" id="CHEBI:173112"/>
        <dbReference type="EC" id="2.7.7.49"/>
    </reaction>
</comment>
<keyword evidence="4" id="KW-0479">Metal-binding</keyword>
<dbReference type="GO" id="GO:0046872">
    <property type="term" value="F:metal ion binding"/>
    <property type="evidence" value="ECO:0007669"/>
    <property type="project" value="UniProtKB-KW"/>
</dbReference>
<sequence>MSDLNTRMPSGSDVTQRTDEQPAFSADLLELFLQPSNLVSAWKQVRANKGAAGIDGMTIDDFPAWANAGNWKRVMTELRSGQYQPSPVKRVEIDKPDGGKRQLGIPTIVDRVIQQAIAQVLTPIFDPTFSDNSFGFRPNRNGQQALKQVISIIKTGRRFAVDVDLSKFFDRVNHDLLMTYLGYKVKDKRLLKLIKRYLRAGVIDNQFYSESREGVPQGGPLSPLLANIMLDPLDKELEKRGHKFARYADDFTILVKTPRSDERVLNSISRFLSHRLKLVVNTTKSHVVKTSESKFLGFTFKAGRIQWHPKTLIKFKQQVRRLTNRNWGVSMQYQLFKLSQYLRGWINYFGIASGYQRCVELDHWIRRRVRMAYWRQWRKPRTKVRNLMRLGVHVQAAVACGITSEGPWRSAKSPGINQALSLDYLKSEGLYSLRDGWGALHYPK</sequence>
<evidence type="ECO:0000259" key="10">
    <source>
        <dbReference type="PROSITE" id="PS50878"/>
    </source>
</evidence>
<dbReference type="AlphaFoldDB" id="A0A126PVR7"/>
<evidence type="ECO:0000256" key="1">
    <source>
        <dbReference type="ARBA" id="ARBA00012493"/>
    </source>
</evidence>
<dbReference type="InterPro" id="IPR051083">
    <property type="entry name" value="GrpII_Intron_Splice-Mob/Def"/>
</dbReference>
<evidence type="ECO:0000256" key="7">
    <source>
        <dbReference type="ARBA" id="ARBA00023118"/>
    </source>
</evidence>
<dbReference type="Pfam" id="PF00078">
    <property type="entry name" value="RVT_1"/>
    <property type="match status" value="1"/>
</dbReference>
<comment type="similarity">
    <text evidence="8">Belongs to the bacterial reverse transcriptase family.</text>
</comment>
<evidence type="ECO:0000256" key="6">
    <source>
        <dbReference type="ARBA" id="ARBA00022918"/>
    </source>
</evidence>
<dbReference type="PANTHER" id="PTHR34047:SF8">
    <property type="entry name" value="PROTEIN YKFC"/>
    <property type="match status" value="1"/>
</dbReference>
<organism evidence="11 12">
    <name type="scientific">Alteromonas macleodii</name>
    <name type="common">Pseudoalteromonas macleodii</name>
    <dbReference type="NCBI Taxonomy" id="28108"/>
    <lineage>
        <taxon>Bacteria</taxon>
        <taxon>Pseudomonadati</taxon>
        <taxon>Pseudomonadota</taxon>
        <taxon>Gammaproteobacteria</taxon>
        <taxon>Alteromonadales</taxon>
        <taxon>Alteromonadaceae</taxon>
        <taxon>Alteromonas/Salinimonas group</taxon>
        <taxon>Alteromonas</taxon>
    </lineage>
</organism>
<gene>
    <name evidence="11" type="ORF">AVL55_02440</name>
</gene>
<evidence type="ECO:0000256" key="2">
    <source>
        <dbReference type="ARBA" id="ARBA00022679"/>
    </source>
</evidence>
<evidence type="ECO:0000256" key="5">
    <source>
        <dbReference type="ARBA" id="ARBA00022842"/>
    </source>
</evidence>
<proteinExistence type="inferred from homology"/>
<keyword evidence="2" id="KW-0808">Transferase</keyword>
<keyword evidence="3" id="KW-0548">Nucleotidyltransferase</keyword>
<dbReference type="EMBL" id="CP014323">
    <property type="protein sequence ID" value="AMJ97124.1"/>
    <property type="molecule type" value="Genomic_DNA"/>
</dbReference>
<feature type="domain" description="Reverse transcriptase" evidence="10">
    <location>
        <begin position="74"/>
        <end position="300"/>
    </location>
</feature>
<evidence type="ECO:0000313" key="12">
    <source>
        <dbReference type="Proteomes" id="UP000063991"/>
    </source>
</evidence>
<evidence type="ECO:0000256" key="9">
    <source>
        <dbReference type="ARBA" id="ARBA00048173"/>
    </source>
</evidence>
<name>A0A126PVR7_ALTMA</name>
<dbReference type="PROSITE" id="PS50878">
    <property type="entry name" value="RT_POL"/>
    <property type="match status" value="1"/>
</dbReference>
<dbReference type="CDD" id="cd01651">
    <property type="entry name" value="RT_G2_intron"/>
    <property type="match status" value="1"/>
</dbReference>
<dbReference type="InterPro" id="IPR030931">
    <property type="entry name" value="Group_II_RT_mat"/>
</dbReference>
<dbReference type="GO" id="GO:0003964">
    <property type="term" value="F:RNA-directed DNA polymerase activity"/>
    <property type="evidence" value="ECO:0007669"/>
    <property type="project" value="UniProtKB-KW"/>
</dbReference>
<dbReference type="GO" id="GO:0051607">
    <property type="term" value="P:defense response to virus"/>
    <property type="evidence" value="ECO:0007669"/>
    <property type="project" value="UniProtKB-KW"/>
</dbReference>